<keyword evidence="2" id="KW-0067">ATP-binding</keyword>
<dbReference type="RefSeq" id="WP_163487102.1">
    <property type="nucleotide sequence ID" value="NZ_CP048739.1"/>
</dbReference>
<evidence type="ECO:0000313" key="2">
    <source>
        <dbReference type="EMBL" id="QIB75322.1"/>
    </source>
</evidence>
<dbReference type="PANTHER" id="PTHR30595:SF6">
    <property type="entry name" value="SCHLAFEN ALBA-2 DOMAIN-CONTAINING PROTEIN"/>
    <property type="match status" value="1"/>
</dbReference>
<proteinExistence type="predicted"/>
<name>A0A6C0UIJ5_9EURY</name>
<dbReference type="Pfam" id="PF04326">
    <property type="entry name" value="SLFN_AlbA_2"/>
    <property type="match status" value="1"/>
</dbReference>
<sequence>MIIEKSLEDIALDDIQQLVDEKVQEGKEIEYKEFLDLDKDDHKETLLGEVTSFANARGGDLIIGVPDDQGTPRHVGGIPVENLDSTIERWSNTIRRGADPKLPPSIFDIKELHVEDDRYVFVIRVKQSWYPLHRVTYNNKFYGRGPSGKFPLDTGEIQRRMLEAERFVDDLEEFRDEQVAEFEAGDTPLPVFDGPKLVLHLVPVGAFSPGQKIDRRTAGAMSKIRPRMLASRPASGGFTDNYTVDSVMVHQGVPDEGLYEYVRTFSGGMIETFTAWPFNPMDEGSAVLDVDMVREALEFTLPRQLQYLDSQDIDPPVYACISILGADGYRVGAGFTRRQQRALESPMQLPEVMIESYDADLEEVCDQLVEYLYNAGGQTGPNSQVYE</sequence>
<dbReference type="InterPro" id="IPR007421">
    <property type="entry name" value="Schlafen_AlbA_2_dom"/>
</dbReference>
<dbReference type="GO" id="GO:0005524">
    <property type="term" value="F:ATP binding"/>
    <property type="evidence" value="ECO:0007669"/>
    <property type="project" value="UniProtKB-KW"/>
</dbReference>
<dbReference type="PANTHER" id="PTHR30595">
    <property type="entry name" value="GLPR-RELATED TRANSCRIPTIONAL REPRESSOR"/>
    <property type="match status" value="1"/>
</dbReference>
<dbReference type="EMBL" id="CP048739">
    <property type="protein sequence ID" value="QIB75322.1"/>
    <property type="molecule type" value="Genomic_DNA"/>
</dbReference>
<dbReference type="AlphaFoldDB" id="A0A6C0UIJ5"/>
<dbReference type="InterPro" id="IPR038461">
    <property type="entry name" value="Schlafen_AlbA_2_dom_sf"/>
</dbReference>
<organism evidence="2 3">
    <name type="scientific">Halogeometricum borinquense</name>
    <dbReference type="NCBI Taxonomy" id="60847"/>
    <lineage>
        <taxon>Archaea</taxon>
        <taxon>Methanobacteriati</taxon>
        <taxon>Methanobacteriota</taxon>
        <taxon>Stenosarchaea group</taxon>
        <taxon>Halobacteria</taxon>
        <taxon>Halobacteriales</taxon>
        <taxon>Haloferacaceae</taxon>
        <taxon>Halogeometricum</taxon>
    </lineage>
</organism>
<reference evidence="2 3" key="1">
    <citation type="submission" date="2020-02" db="EMBL/GenBank/DDBJ databases">
        <title>Whole genome sequence of Halogeometricum borinquense strain wsp4.</title>
        <authorList>
            <person name="Verma D.K."/>
            <person name="Gopal K."/>
            <person name="Prasad E.S."/>
        </authorList>
    </citation>
    <scope>NUCLEOTIDE SEQUENCE [LARGE SCALE GENOMIC DNA]</scope>
    <source>
        <strain evidence="3">wsp4</strain>
    </source>
</reference>
<dbReference type="Proteomes" id="UP000465846">
    <property type="component" value="Chromosome"/>
</dbReference>
<accession>A0A6C0UIJ5</accession>
<protein>
    <submittedName>
        <fullName evidence="2">ATP-binding protein</fullName>
    </submittedName>
</protein>
<evidence type="ECO:0000313" key="3">
    <source>
        <dbReference type="Proteomes" id="UP000465846"/>
    </source>
</evidence>
<feature type="domain" description="Schlafen AlbA-2" evidence="1">
    <location>
        <begin position="25"/>
        <end position="147"/>
    </location>
</feature>
<dbReference type="Gene3D" id="3.30.950.30">
    <property type="entry name" value="Schlafen, AAA domain"/>
    <property type="match status" value="1"/>
</dbReference>
<dbReference type="GeneID" id="44080558"/>
<evidence type="ECO:0000259" key="1">
    <source>
        <dbReference type="Pfam" id="PF04326"/>
    </source>
</evidence>
<gene>
    <name evidence="2" type="ORF">G3I44_14115</name>
</gene>
<keyword evidence="2" id="KW-0547">Nucleotide-binding</keyword>